<evidence type="ECO:0000313" key="3">
    <source>
        <dbReference type="Proteomes" id="UP000824136"/>
    </source>
</evidence>
<evidence type="ECO:0000313" key="2">
    <source>
        <dbReference type="EMBL" id="HIT59434.1"/>
    </source>
</evidence>
<name>A0A9D1GUR3_9FIRM</name>
<protein>
    <submittedName>
        <fullName evidence="2">Helix-turn-helix domain-containing protein</fullName>
    </submittedName>
</protein>
<dbReference type="Proteomes" id="UP000824136">
    <property type="component" value="Unassembled WGS sequence"/>
</dbReference>
<reference evidence="2" key="1">
    <citation type="submission" date="2020-10" db="EMBL/GenBank/DDBJ databases">
        <authorList>
            <person name="Gilroy R."/>
        </authorList>
    </citation>
    <scope>NUCLEOTIDE SEQUENCE</scope>
    <source>
        <strain evidence="2">CHK33-4379</strain>
    </source>
</reference>
<dbReference type="EMBL" id="DVLL01000021">
    <property type="protein sequence ID" value="HIT59434.1"/>
    <property type="molecule type" value="Genomic_DNA"/>
</dbReference>
<sequence length="196" mass="23112">MNNSAINWDEIPDIITKDQLYRICHISKSTARYLLQSGKIPCYYTGKQTRCYQIKKEDVIAYLEDRKVFPEAYAAPRGWYKGYYEIKLEINLPPEVLEDMHEYYADLFSQYKDVLTALEVCKITGYSKTAVNNWCANGNLKSFKRYNVNHIPKIYLIEFLCSPYCRSVTRKSDWHIKTLKRFPSWRSQKQSQGGTK</sequence>
<proteinExistence type="predicted"/>
<accession>A0A9D1GUR3</accession>
<dbReference type="InterPro" id="IPR041657">
    <property type="entry name" value="HTH_17"/>
</dbReference>
<feature type="domain" description="Helix-turn-helix" evidence="1">
    <location>
        <begin position="19"/>
        <end position="66"/>
    </location>
</feature>
<organism evidence="2 3">
    <name type="scientific">Candidatus Faeciplasma pullistercoris</name>
    <dbReference type="NCBI Taxonomy" id="2840800"/>
    <lineage>
        <taxon>Bacteria</taxon>
        <taxon>Bacillati</taxon>
        <taxon>Bacillota</taxon>
        <taxon>Clostridia</taxon>
        <taxon>Eubacteriales</taxon>
        <taxon>Oscillospiraceae</taxon>
        <taxon>Oscillospiraceae incertae sedis</taxon>
        <taxon>Candidatus Faeciplasma</taxon>
    </lineage>
</organism>
<gene>
    <name evidence="2" type="ORF">IAC39_06975</name>
</gene>
<dbReference type="AlphaFoldDB" id="A0A9D1GUR3"/>
<dbReference type="Pfam" id="PF12728">
    <property type="entry name" value="HTH_17"/>
    <property type="match status" value="1"/>
</dbReference>
<evidence type="ECO:0000259" key="1">
    <source>
        <dbReference type="Pfam" id="PF12728"/>
    </source>
</evidence>
<comment type="caution">
    <text evidence="2">The sequence shown here is derived from an EMBL/GenBank/DDBJ whole genome shotgun (WGS) entry which is preliminary data.</text>
</comment>
<reference evidence="2" key="2">
    <citation type="journal article" date="2021" name="PeerJ">
        <title>Extensive microbial diversity within the chicken gut microbiome revealed by metagenomics and culture.</title>
        <authorList>
            <person name="Gilroy R."/>
            <person name="Ravi A."/>
            <person name="Getino M."/>
            <person name="Pursley I."/>
            <person name="Horton D.L."/>
            <person name="Alikhan N.F."/>
            <person name="Baker D."/>
            <person name="Gharbi K."/>
            <person name="Hall N."/>
            <person name="Watson M."/>
            <person name="Adriaenssens E.M."/>
            <person name="Foster-Nyarko E."/>
            <person name="Jarju S."/>
            <person name="Secka A."/>
            <person name="Antonio M."/>
            <person name="Oren A."/>
            <person name="Chaudhuri R.R."/>
            <person name="La Ragione R."/>
            <person name="Hildebrand F."/>
            <person name="Pallen M.J."/>
        </authorList>
    </citation>
    <scope>NUCLEOTIDE SEQUENCE</scope>
    <source>
        <strain evidence="2">CHK33-4379</strain>
    </source>
</reference>